<proteinExistence type="predicted"/>
<protein>
    <submittedName>
        <fullName evidence="1">Uncharacterized protein</fullName>
    </submittedName>
</protein>
<evidence type="ECO:0000313" key="1">
    <source>
        <dbReference type="EMBL" id="AXK51753.1"/>
    </source>
</evidence>
<organism evidence="1 2">
    <name type="scientific">Spiroplasma alleghenense</name>
    <dbReference type="NCBI Taxonomy" id="216931"/>
    <lineage>
        <taxon>Bacteria</taxon>
        <taxon>Bacillati</taxon>
        <taxon>Mycoplasmatota</taxon>
        <taxon>Mollicutes</taxon>
        <taxon>Entomoplasmatales</taxon>
        <taxon>Spiroplasmataceae</taxon>
        <taxon>Spiroplasma</taxon>
    </lineage>
</organism>
<name>A0A345Z574_9MOLU</name>
<dbReference type="EMBL" id="CP031376">
    <property type="protein sequence ID" value="AXK51753.1"/>
    <property type="molecule type" value="Genomic_DNA"/>
</dbReference>
<keyword evidence="2" id="KW-1185">Reference proteome</keyword>
<dbReference type="Proteomes" id="UP000254792">
    <property type="component" value="Chromosome"/>
</dbReference>
<dbReference type="AlphaFoldDB" id="A0A345Z574"/>
<reference evidence="1 2" key="1">
    <citation type="submission" date="2018-07" db="EMBL/GenBank/DDBJ databases">
        <title>Complete genome sequence of Spiroplasma alleghenense PLHS-1 (ATCC 51752).</title>
        <authorList>
            <person name="Chou L."/>
            <person name="Lee T.-Y."/>
            <person name="Tsai Y.-M."/>
            <person name="Kuo C.-H."/>
        </authorList>
    </citation>
    <scope>NUCLEOTIDE SEQUENCE [LARGE SCALE GENOMIC DNA]</scope>
    <source>
        <strain evidence="1 2">PLHS-1</strain>
    </source>
</reference>
<accession>A0A345Z574</accession>
<gene>
    <name evidence="1" type="ORF">SALLE_v1c10830</name>
</gene>
<dbReference type="KEGG" id="salx:SALLE_v1c10830"/>
<evidence type="ECO:0000313" key="2">
    <source>
        <dbReference type="Proteomes" id="UP000254792"/>
    </source>
</evidence>
<dbReference type="RefSeq" id="WP_115558637.1">
    <property type="nucleotide sequence ID" value="NZ_CP031376.1"/>
</dbReference>
<sequence>MMLEILNLYARNLFKAIHGDVGDEEALLKDIKGNDPKGFYCDIKGLYSEMKEEIKNGAQISQWLNQYALIENSKSTGFSKLLKNSKSKFILNKEKDANTLAVFGTKISGLKFQLKDSEFGLDDKYIFVRQEITRKNTLEYYNDFIEQAWEFHKIFLDPSIIENKKTLLNIQTPKTWKKEDFLGKTFNAKDFPTKDILYANSEANSLNSDFDFSLNTIWWFDTYSQKRDLYEIYINNEGYLYCYNTNKQKDNFIDINRVVLSVSLFGDMNRENLYQPSLDFYNYNTKTQEVLRSEKEEQFDKILPVFKLKFFN</sequence>